<protein>
    <recommendedName>
        <fullName evidence="5">Putative 3-methyladenine DNA glycosylase</fullName>
        <ecNumber evidence="5">3.2.2.-</ecNumber>
    </recommendedName>
</protein>
<dbReference type="NCBIfam" id="TIGR00567">
    <property type="entry name" value="3mg"/>
    <property type="match status" value="1"/>
</dbReference>
<dbReference type="Proteomes" id="UP000198900">
    <property type="component" value="Unassembled WGS sequence"/>
</dbReference>
<dbReference type="InterPro" id="IPR036995">
    <property type="entry name" value="MPG_sf"/>
</dbReference>
<dbReference type="InterPro" id="IPR003180">
    <property type="entry name" value="MPG"/>
</dbReference>
<evidence type="ECO:0000256" key="4">
    <source>
        <dbReference type="ARBA" id="ARBA00023204"/>
    </source>
</evidence>
<dbReference type="EC" id="3.2.2.-" evidence="5"/>
<comment type="similarity">
    <text evidence="1 5">Belongs to the DNA glycosylase MPG family.</text>
</comment>
<evidence type="ECO:0000313" key="7">
    <source>
        <dbReference type="Proteomes" id="UP000198900"/>
    </source>
</evidence>
<dbReference type="CDD" id="cd00540">
    <property type="entry name" value="AAG"/>
    <property type="match status" value="1"/>
</dbReference>
<dbReference type="EMBL" id="FNDI01000021">
    <property type="protein sequence ID" value="SDI64291.1"/>
    <property type="molecule type" value="Genomic_DNA"/>
</dbReference>
<dbReference type="PANTHER" id="PTHR10429:SF0">
    <property type="entry name" value="DNA-3-METHYLADENINE GLYCOSYLASE"/>
    <property type="match status" value="1"/>
</dbReference>
<dbReference type="SUPFAM" id="SSF50486">
    <property type="entry name" value="FMT C-terminal domain-like"/>
    <property type="match status" value="1"/>
</dbReference>
<evidence type="ECO:0000256" key="1">
    <source>
        <dbReference type="ARBA" id="ARBA00009232"/>
    </source>
</evidence>
<dbReference type="GO" id="GO:0003677">
    <property type="term" value="F:DNA binding"/>
    <property type="evidence" value="ECO:0007669"/>
    <property type="project" value="InterPro"/>
</dbReference>
<proteinExistence type="inferred from homology"/>
<keyword evidence="4 5" id="KW-0234">DNA repair</keyword>
<keyword evidence="2 5" id="KW-0227">DNA damage</keyword>
<organism evidence="6 7">
    <name type="scientific">Paraburkholderia steynii</name>
    <dbReference type="NCBI Taxonomy" id="1245441"/>
    <lineage>
        <taxon>Bacteria</taxon>
        <taxon>Pseudomonadati</taxon>
        <taxon>Pseudomonadota</taxon>
        <taxon>Betaproteobacteria</taxon>
        <taxon>Burkholderiales</taxon>
        <taxon>Burkholderiaceae</taxon>
        <taxon>Paraburkholderia</taxon>
    </lineage>
</organism>
<dbReference type="Pfam" id="PF02245">
    <property type="entry name" value="Pur_DNA_glyco"/>
    <property type="match status" value="1"/>
</dbReference>
<gene>
    <name evidence="6" type="ORF">SAMN04487926_1217</name>
</gene>
<dbReference type="AlphaFoldDB" id="A0A7Z7BBW4"/>
<dbReference type="GO" id="GO:0003905">
    <property type="term" value="F:alkylbase DNA N-glycosylase activity"/>
    <property type="evidence" value="ECO:0007669"/>
    <property type="project" value="InterPro"/>
</dbReference>
<dbReference type="InterPro" id="IPR011034">
    <property type="entry name" value="Formyl_transferase-like_C_sf"/>
</dbReference>
<keyword evidence="3 5" id="KW-0378">Hydrolase</keyword>
<dbReference type="Gene3D" id="3.10.300.10">
    <property type="entry name" value="Methylpurine-DNA glycosylase (MPG)"/>
    <property type="match status" value="1"/>
</dbReference>
<dbReference type="GO" id="GO:0006284">
    <property type="term" value="P:base-excision repair"/>
    <property type="evidence" value="ECO:0007669"/>
    <property type="project" value="InterPro"/>
</dbReference>
<evidence type="ECO:0000256" key="2">
    <source>
        <dbReference type="ARBA" id="ARBA00022763"/>
    </source>
</evidence>
<evidence type="ECO:0000313" key="6">
    <source>
        <dbReference type="EMBL" id="SDI64291.1"/>
    </source>
</evidence>
<reference evidence="6" key="1">
    <citation type="submission" date="2016-10" db="EMBL/GenBank/DDBJ databases">
        <authorList>
            <person name="Varghese N."/>
            <person name="Submissions S."/>
        </authorList>
    </citation>
    <scope>NUCLEOTIDE SEQUENCE [LARGE SCALE GENOMIC DNA]</scope>
    <source>
        <strain evidence="6">YR281</strain>
    </source>
</reference>
<sequence>MFPAHHRMTKTTLSLVPLHRNDLPIDTVDLARFLLGKYLVRDLAEGRAAGRIVETEAYPVGDSTNHAYPGRRAYNGSMFLEHGHAYVRLTYGIYNVINVVSEPEGTGAAALIRALEPVEGIEWMQARRPDAKLRDLARGPGRLALALGIDLSFDGADLCTGRGLWLGAAGKARTPVAVTTRIGIAREMHRLLRFYVPGSPFVSGPRKLLSAEALPPGEGPPSK</sequence>
<evidence type="ECO:0000256" key="5">
    <source>
        <dbReference type="HAMAP-Rule" id="MF_00527"/>
    </source>
</evidence>
<comment type="caution">
    <text evidence="6">The sequence shown here is derived from an EMBL/GenBank/DDBJ whole genome shotgun (WGS) entry which is preliminary data.</text>
</comment>
<accession>A0A7Z7BBW4</accession>
<dbReference type="PANTHER" id="PTHR10429">
    <property type="entry name" value="DNA-3-METHYLADENINE GLYCOSYLASE"/>
    <property type="match status" value="1"/>
</dbReference>
<name>A0A7Z7BBW4_9BURK</name>
<dbReference type="HAMAP" id="MF_00527">
    <property type="entry name" value="3MGH"/>
    <property type="match status" value="1"/>
</dbReference>
<keyword evidence="7" id="KW-1185">Reference proteome</keyword>
<evidence type="ECO:0000256" key="3">
    <source>
        <dbReference type="ARBA" id="ARBA00022801"/>
    </source>
</evidence>